<organism evidence="4 5">
    <name type="scientific">Acetoanaerobium pronyense</name>
    <dbReference type="NCBI Taxonomy" id="1482736"/>
    <lineage>
        <taxon>Bacteria</taxon>
        <taxon>Bacillati</taxon>
        <taxon>Bacillota</taxon>
        <taxon>Clostridia</taxon>
        <taxon>Peptostreptococcales</taxon>
        <taxon>Filifactoraceae</taxon>
        <taxon>Acetoanaerobium</taxon>
    </lineage>
</organism>
<gene>
    <name evidence="4" type="ORF">J2Z35_000262</name>
</gene>
<keyword evidence="4" id="KW-0808">Transferase</keyword>
<sequence length="263" mass="31491">MSQDQYFKDLEEIENLQKSLTRYMMYYKFAMEEIGTKISILQQEFQYIHSYNPIEHVKSRLKNTQSIINKLKRRGYEFSIDSIRQNVLDIAGIRIICSFTSDIYRVAGMLMQQRDIEVIEYKDYIENPKPNGYQSLHMILKIPVFMSDRVEQVYVEVQIRTIAMDFWASLEHKIYYKYDKEVPENLKEDLKDAADQIAHLDHKMEKIHKEMQKLRHENEIKGKAEDKETERVKPEAKDYEDEKDSSNISMKYFSMMLTNSMET</sequence>
<dbReference type="PANTHER" id="PTHR47837">
    <property type="entry name" value="GTP PYROPHOSPHOKINASE YJBM"/>
    <property type="match status" value="1"/>
</dbReference>
<dbReference type="Pfam" id="PF04607">
    <property type="entry name" value="RelA_SpoT"/>
    <property type="match status" value="1"/>
</dbReference>
<accession>A0ABS4KFC3</accession>
<feature type="compositionally biased region" description="Basic and acidic residues" evidence="2">
    <location>
        <begin position="216"/>
        <end position="237"/>
    </location>
</feature>
<protein>
    <submittedName>
        <fullName evidence="4">GTP pyrophosphokinase</fullName>
        <ecNumber evidence="4">2.7.6.5</ecNumber>
    </submittedName>
</protein>
<proteinExistence type="predicted"/>
<dbReference type="SUPFAM" id="SSF81301">
    <property type="entry name" value="Nucleotidyltransferase"/>
    <property type="match status" value="1"/>
</dbReference>
<dbReference type="EMBL" id="JAGGLI010000002">
    <property type="protein sequence ID" value="MBP2026473.1"/>
    <property type="molecule type" value="Genomic_DNA"/>
</dbReference>
<dbReference type="Gene3D" id="1.10.287.860">
    <property type="entry name" value="Nucleotidyltransferase"/>
    <property type="match status" value="1"/>
</dbReference>
<dbReference type="InterPro" id="IPR052366">
    <property type="entry name" value="GTP_Pyrophosphokinase"/>
</dbReference>
<comment type="caution">
    <text evidence="4">The sequence shown here is derived from an EMBL/GenBank/DDBJ whole genome shotgun (WGS) entry which is preliminary data.</text>
</comment>
<comment type="pathway">
    <text evidence="1">Purine metabolism; ppGpp biosynthesis; ppGpp from GTP: step 1/2.</text>
</comment>
<keyword evidence="5" id="KW-1185">Reference proteome</keyword>
<reference evidence="4 5" key="1">
    <citation type="submission" date="2021-03" db="EMBL/GenBank/DDBJ databases">
        <title>Genomic Encyclopedia of Type Strains, Phase IV (KMG-IV): sequencing the most valuable type-strain genomes for metagenomic binning, comparative biology and taxonomic classification.</title>
        <authorList>
            <person name="Goeker M."/>
        </authorList>
    </citation>
    <scope>NUCLEOTIDE SEQUENCE [LARGE SCALE GENOMIC DNA]</scope>
    <source>
        <strain evidence="4 5">DSM 27512</strain>
    </source>
</reference>
<dbReference type="Proteomes" id="UP001314903">
    <property type="component" value="Unassembled WGS sequence"/>
</dbReference>
<feature type="domain" description="RelA/SpoT" evidence="3">
    <location>
        <begin position="59"/>
        <end position="182"/>
    </location>
</feature>
<dbReference type="CDD" id="cd05399">
    <property type="entry name" value="NT_Rel-Spo_like"/>
    <property type="match status" value="1"/>
</dbReference>
<evidence type="ECO:0000259" key="3">
    <source>
        <dbReference type="SMART" id="SM00954"/>
    </source>
</evidence>
<evidence type="ECO:0000256" key="2">
    <source>
        <dbReference type="SAM" id="MobiDB-lite"/>
    </source>
</evidence>
<dbReference type="InterPro" id="IPR043519">
    <property type="entry name" value="NT_sf"/>
</dbReference>
<evidence type="ECO:0000313" key="4">
    <source>
        <dbReference type="EMBL" id="MBP2026473.1"/>
    </source>
</evidence>
<dbReference type="RefSeq" id="WP_209658580.1">
    <property type="nucleotide sequence ID" value="NZ_JAGGLI010000002.1"/>
</dbReference>
<evidence type="ECO:0000256" key="1">
    <source>
        <dbReference type="ARBA" id="ARBA00004976"/>
    </source>
</evidence>
<name>A0ABS4KFC3_9FIRM</name>
<evidence type="ECO:0000313" key="5">
    <source>
        <dbReference type="Proteomes" id="UP001314903"/>
    </source>
</evidence>
<dbReference type="InterPro" id="IPR007685">
    <property type="entry name" value="RelA_SpoT"/>
</dbReference>
<feature type="region of interest" description="Disordered" evidence="2">
    <location>
        <begin position="216"/>
        <end position="243"/>
    </location>
</feature>
<dbReference type="SMART" id="SM00954">
    <property type="entry name" value="RelA_SpoT"/>
    <property type="match status" value="1"/>
</dbReference>
<dbReference type="PANTHER" id="PTHR47837:SF2">
    <property type="entry name" value="GTP PYROPHOSPHOKINASE YWAC"/>
    <property type="match status" value="1"/>
</dbReference>
<dbReference type="GO" id="GO:0008728">
    <property type="term" value="F:GTP diphosphokinase activity"/>
    <property type="evidence" value="ECO:0007669"/>
    <property type="project" value="UniProtKB-EC"/>
</dbReference>
<dbReference type="EC" id="2.7.6.5" evidence="4"/>
<dbReference type="Gene3D" id="3.30.460.10">
    <property type="entry name" value="Beta Polymerase, domain 2"/>
    <property type="match status" value="1"/>
</dbReference>